<accession>A0ABN8FVL4</accession>
<keyword evidence="1" id="KW-0812">Transmembrane</keyword>
<name>A0ABN8FVL4_9BACL</name>
<proteinExistence type="predicted"/>
<dbReference type="Proteomes" id="UP000838749">
    <property type="component" value="Unassembled WGS sequence"/>
</dbReference>
<comment type="caution">
    <text evidence="2">The sequence shown here is derived from an EMBL/GenBank/DDBJ whole genome shotgun (WGS) entry which is preliminary data.</text>
</comment>
<evidence type="ECO:0000313" key="3">
    <source>
        <dbReference type="Proteomes" id="UP000838749"/>
    </source>
</evidence>
<gene>
    <name evidence="2" type="ORF">PAECIP111894_05901</name>
</gene>
<keyword evidence="1" id="KW-0472">Membrane</keyword>
<keyword evidence="1" id="KW-1133">Transmembrane helix</keyword>
<organism evidence="2 3">
    <name type="scientific">Paenibacillus pseudetheri</name>
    <dbReference type="NCBI Taxonomy" id="2897682"/>
    <lineage>
        <taxon>Bacteria</taxon>
        <taxon>Bacillati</taxon>
        <taxon>Bacillota</taxon>
        <taxon>Bacilli</taxon>
        <taxon>Bacillales</taxon>
        <taxon>Paenibacillaceae</taxon>
        <taxon>Paenibacillus</taxon>
    </lineage>
</organism>
<keyword evidence="3" id="KW-1185">Reference proteome</keyword>
<reference evidence="2" key="1">
    <citation type="submission" date="2021-12" db="EMBL/GenBank/DDBJ databases">
        <authorList>
            <person name="Criscuolo A."/>
        </authorList>
    </citation>
    <scope>NUCLEOTIDE SEQUENCE</scope>
    <source>
        <strain evidence="2">CIP111894</strain>
    </source>
</reference>
<dbReference type="EMBL" id="CAKMAB010000064">
    <property type="protein sequence ID" value="CAH1059689.1"/>
    <property type="molecule type" value="Genomic_DNA"/>
</dbReference>
<evidence type="ECO:0000313" key="2">
    <source>
        <dbReference type="EMBL" id="CAH1059689.1"/>
    </source>
</evidence>
<evidence type="ECO:0000256" key="1">
    <source>
        <dbReference type="SAM" id="Phobius"/>
    </source>
</evidence>
<dbReference type="RefSeq" id="WP_234541743.1">
    <property type="nucleotide sequence ID" value="NZ_CAKMAB010000064.1"/>
</dbReference>
<protein>
    <submittedName>
        <fullName evidence="2">Uncharacterized protein</fullName>
    </submittedName>
</protein>
<sequence length="47" mass="5568">MEFIEKSIKPLVKKYPLLSKVILAVLIFDIVYYTGKEIGRMAYYMNH</sequence>
<feature type="transmembrane region" description="Helical" evidence="1">
    <location>
        <begin position="17"/>
        <end position="35"/>
    </location>
</feature>